<dbReference type="InterPro" id="IPR023198">
    <property type="entry name" value="PGP-like_dom2"/>
</dbReference>
<evidence type="ECO:0000313" key="1">
    <source>
        <dbReference type="EMBL" id="KIJ60670.1"/>
    </source>
</evidence>
<dbReference type="AlphaFoldDB" id="A0A0C9VS67"/>
<sequence length="263" mass="29406">MALPHIKAVIFDIGGVVLRSPFIAIAEYEIEKELPPDYLNVSITSRGSKGAWQRFERGEIPLLEFYPAFGRDLSDTSNGNPWYRDYCARKGFACPTLPEHLEIDGRELFGRMMRISSIYDIHIANAIQRLRAAGKWRLIALTNNFGGHGDHQIPESELQFLGWQDGPIPKQLRALFDYFYDSSEVGLRKPDPEFYQHACRESSITPEEAVFLDDIGMNLKAARQLGMTTIHVPIGATLEAVKQLEEKLGIDLSNGGGAGVAKL</sequence>
<dbReference type="Gene3D" id="3.40.50.1000">
    <property type="entry name" value="HAD superfamily/HAD-like"/>
    <property type="match status" value="1"/>
</dbReference>
<keyword evidence="2" id="KW-1185">Reference proteome</keyword>
<dbReference type="SFLD" id="SFLDS00003">
    <property type="entry name" value="Haloacid_Dehalogenase"/>
    <property type="match status" value="1"/>
</dbReference>
<proteinExistence type="predicted"/>
<dbReference type="InterPro" id="IPR036412">
    <property type="entry name" value="HAD-like_sf"/>
</dbReference>
<dbReference type="InterPro" id="IPR052898">
    <property type="entry name" value="ACAD10-like"/>
</dbReference>
<accession>A0A0C9VS67</accession>
<dbReference type="NCBIfam" id="TIGR01509">
    <property type="entry name" value="HAD-SF-IA-v3"/>
    <property type="match status" value="1"/>
</dbReference>
<dbReference type="PANTHER" id="PTHR47829">
    <property type="entry name" value="HYDROLASE, PUTATIVE (AFU_ORTHOLOGUE AFUA_1G12880)-RELATED"/>
    <property type="match status" value="1"/>
</dbReference>
<dbReference type="Gene3D" id="1.10.150.240">
    <property type="entry name" value="Putative phosphatase, domain 2"/>
    <property type="match status" value="1"/>
</dbReference>
<dbReference type="HOGENOM" id="CLU_045011_1_0_1"/>
<name>A0A0C9VS67_9AGAM</name>
<organism evidence="1 2">
    <name type="scientific">Hydnomerulius pinastri MD-312</name>
    <dbReference type="NCBI Taxonomy" id="994086"/>
    <lineage>
        <taxon>Eukaryota</taxon>
        <taxon>Fungi</taxon>
        <taxon>Dikarya</taxon>
        <taxon>Basidiomycota</taxon>
        <taxon>Agaricomycotina</taxon>
        <taxon>Agaricomycetes</taxon>
        <taxon>Agaricomycetidae</taxon>
        <taxon>Boletales</taxon>
        <taxon>Boletales incertae sedis</taxon>
        <taxon>Leucogyrophana</taxon>
    </lineage>
</organism>
<dbReference type="Proteomes" id="UP000053820">
    <property type="component" value="Unassembled WGS sequence"/>
</dbReference>
<evidence type="ECO:0008006" key="3">
    <source>
        <dbReference type="Google" id="ProtNLM"/>
    </source>
</evidence>
<evidence type="ECO:0000313" key="2">
    <source>
        <dbReference type="Proteomes" id="UP000053820"/>
    </source>
</evidence>
<dbReference type="CDD" id="cd02603">
    <property type="entry name" value="HAD_sEH-N_like"/>
    <property type="match status" value="1"/>
</dbReference>
<gene>
    <name evidence="1" type="ORF">HYDPIDRAFT_98391</name>
</gene>
<dbReference type="GO" id="GO:0016791">
    <property type="term" value="F:phosphatase activity"/>
    <property type="evidence" value="ECO:0007669"/>
    <property type="project" value="UniProtKB-ARBA"/>
</dbReference>
<protein>
    <recommendedName>
        <fullName evidence="3">Epoxide hydrolase</fullName>
    </recommendedName>
</protein>
<dbReference type="EMBL" id="KN839870">
    <property type="protein sequence ID" value="KIJ60670.1"/>
    <property type="molecule type" value="Genomic_DNA"/>
</dbReference>
<dbReference type="PANTHER" id="PTHR47829:SF1">
    <property type="entry name" value="HAD FAMILY PHOSPHATASE"/>
    <property type="match status" value="1"/>
</dbReference>
<dbReference type="OrthoDB" id="1694274at2759"/>
<dbReference type="Pfam" id="PF00702">
    <property type="entry name" value="Hydrolase"/>
    <property type="match status" value="1"/>
</dbReference>
<dbReference type="InterPro" id="IPR023214">
    <property type="entry name" value="HAD_sf"/>
</dbReference>
<reference evidence="1 2" key="1">
    <citation type="submission" date="2014-04" db="EMBL/GenBank/DDBJ databases">
        <title>Evolutionary Origins and Diversification of the Mycorrhizal Mutualists.</title>
        <authorList>
            <consortium name="DOE Joint Genome Institute"/>
            <consortium name="Mycorrhizal Genomics Consortium"/>
            <person name="Kohler A."/>
            <person name="Kuo A."/>
            <person name="Nagy L.G."/>
            <person name="Floudas D."/>
            <person name="Copeland A."/>
            <person name="Barry K.W."/>
            <person name="Cichocki N."/>
            <person name="Veneault-Fourrey C."/>
            <person name="LaButti K."/>
            <person name="Lindquist E.A."/>
            <person name="Lipzen A."/>
            <person name="Lundell T."/>
            <person name="Morin E."/>
            <person name="Murat C."/>
            <person name="Riley R."/>
            <person name="Ohm R."/>
            <person name="Sun H."/>
            <person name="Tunlid A."/>
            <person name="Henrissat B."/>
            <person name="Grigoriev I.V."/>
            <person name="Hibbett D.S."/>
            <person name="Martin F."/>
        </authorList>
    </citation>
    <scope>NUCLEOTIDE SEQUENCE [LARGE SCALE GENOMIC DNA]</scope>
    <source>
        <strain evidence="1 2">MD-312</strain>
    </source>
</reference>
<dbReference type="InterPro" id="IPR006439">
    <property type="entry name" value="HAD-SF_hydro_IA"/>
</dbReference>
<dbReference type="SUPFAM" id="SSF56784">
    <property type="entry name" value="HAD-like"/>
    <property type="match status" value="1"/>
</dbReference>
<dbReference type="SFLD" id="SFLDG01129">
    <property type="entry name" value="C1.5:_HAD__Beta-PGM__Phosphata"/>
    <property type="match status" value="1"/>
</dbReference>